<keyword evidence="2" id="KW-0732">Signal</keyword>
<evidence type="ECO:0000313" key="4">
    <source>
        <dbReference type="EMBL" id="VDK56479.1"/>
    </source>
</evidence>
<evidence type="ECO:0000256" key="2">
    <source>
        <dbReference type="SAM" id="SignalP"/>
    </source>
</evidence>
<dbReference type="Gene3D" id="3.30.20.10">
    <property type="entry name" value="Endochitinase, domain 2"/>
    <property type="match status" value="1"/>
</dbReference>
<name>A0A0M3K6E2_ANISI</name>
<evidence type="ECO:0000313" key="5">
    <source>
        <dbReference type="Proteomes" id="UP000267096"/>
    </source>
</evidence>
<dbReference type="EMBL" id="UYRR01032683">
    <property type="protein sequence ID" value="VDK56479.1"/>
    <property type="molecule type" value="Genomic_DNA"/>
</dbReference>
<dbReference type="AlphaFoldDB" id="A0A0M3K6E2"/>
<dbReference type="Gene3D" id="1.10.530.10">
    <property type="match status" value="1"/>
</dbReference>
<organism evidence="6">
    <name type="scientific">Anisakis simplex</name>
    <name type="common">Herring worm</name>
    <dbReference type="NCBI Taxonomy" id="6269"/>
    <lineage>
        <taxon>Eukaryota</taxon>
        <taxon>Metazoa</taxon>
        <taxon>Ecdysozoa</taxon>
        <taxon>Nematoda</taxon>
        <taxon>Chromadorea</taxon>
        <taxon>Rhabditida</taxon>
        <taxon>Spirurina</taxon>
        <taxon>Ascaridomorpha</taxon>
        <taxon>Ascaridoidea</taxon>
        <taxon>Anisakidae</taxon>
        <taxon>Anisakis</taxon>
        <taxon>Anisakis simplex complex</taxon>
    </lineage>
</organism>
<feature type="domain" description="Glycoside hydrolase family 19 catalytic" evidence="3">
    <location>
        <begin position="215"/>
        <end position="377"/>
    </location>
</feature>
<evidence type="ECO:0000259" key="3">
    <source>
        <dbReference type="Pfam" id="PF00182"/>
    </source>
</evidence>
<dbReference type="GO" id="GO:0006032">
    <property type="term" value="P:chitin catabolic process"/>
    <property type="evidence" value="ECO:0007669"/>
    <property type="project" value="InterPro"/>
</dbReference>
<dbReference type="OrthoDB" id="5985073at2759"/>
<feature type="chain" id="PRO_5043121257" evidence="2">
    <location>
        <begin position="22"/>
        <end position="471"/>
    </location>
</feature>
<dbReference type="Pfam" id="PF00182">
    <property type="entry name" value="Glyco_hydro_19"/>
    <property type="match status" value="2"/>
</dbReference>
<dbReference type="Proteomes" id="UP000267096">
    <property type="component" value="Unassembled WGS sequence"/>
</dbReference>
<protein>
    <submittedName>
        <fullName evidence="6">Chitinase</fullName>
    </submittedName>
</protein>
<dbReference type="PANTHER" id="PTHR47836">
    <property type="entry name" value="PROTEIN CBG09520-RELATED"/>
    <property type="match status" value="1"/>
</dbReference>
<gene>
    <name evidence="4" type="ORF">ASIM_LOCUS15940</name>
</gene>
<reference evidence="4 5" key="2">
    <citation type="submission" date="2018-11" db="EMBL/GenBank/DDBJ databases">
        <authorList>
            <consortium name="Pathogen Informatics"/>
        </authorList>
    </citation>
    <scope>NUCLEOTIDE SEQUENCE [LARGE SCALE GENOMIC DNA]</scope>
</reference>
<feature type="region of interest" description="Disordered" evidence="1">
    <location>
        <begin position="27"/>
        <end position="52"/>
    </location>
</feature>
<feature type="domain" description="Glycoside hydrolase family 19 catalytic" evidence="3">
    <location>
        <begin position="59"/>
        <end position="137"/>
    </location>
</feature>
<reference evidence="6" key="1">
    <citation type="submission" date="2017-02" db="UniProtKB">
        <authorList>
            <consortium name="WormBaseParasite"/>
        </authorList>
    </citation>
    <scope>IDENTIFICATION</scope>
</reference>
<dbReference type="GO" id="GO:0016998">
    <property type="term" value="P:cell wall macromolecule catabolic process"/>
    <property type="evidence" value="ECO:0007669"/>
    <property type="project" value="InterPro"/>
</dbReference>
<dbReference type="SUPFAM" id="SSF53955">
    <property type="entry name" value="Lysozyme-like"/>
    <property type="match status" value="1"/>
</dbReference>
<dbReference type="WBParaSite" id="ASIM_0001653301-mRNA-1">
    <property type="protein sequence ID" value="ASIM_0001653301-mRNA-1"/>
    <property type="gene ID" value="ASIM_0001653301"/>
</dbReference>
<accession>A0A0M3K6E2</accession>
<keyword evidence="5" id="KW-1185">Reference proteome</keyword>
<dbReference type="PANTHER" id="PTHR47836:SF2">
    <property type="entry name" value="GLYCOSIDE HYDROLASE FAMILY 19 CATALYTIC DOMAIN-CONTAINING PROTEIN"/>
    <property type="match status" value="1"/>
</dbReference>
<sequence length="471" mass="52268">MRARGVVIIVALLSQLSHIDAGKPNCPDVRKYGSGPPQSCTPPSDPNNKSPSKLEEWFTKEMFEDLFPYANIGWGPNKCWPYSYEAFVIAARYFPRFGTSSPNSVYTPEENTRRDVAAFFAHAIQETGANDASVYTGRSKEEADDCFYRGGLYNWFEGGPVSGFLDSASPGSKPEDGKKCNAAGRLGIRQSQSLNVHLIQLDEARTHAGVPSYSSYCVQSPQIDYFFSCDGSDKTADGFYTDCYFGRGAIQISYNYNYGQFGQWLRANGIDVDLLAEPNLVMTKMDPPLALLASLWFYMTPQPPKPAMHDIVLGDWTAGSVNEAAGYSGPIFGPTSLIINNECNGEDEGEPGGPGESRRIKAFKWFCKYFNVPAGKDEELTCKSMPQKLDQIQHNLSYQPDWSSSWKEEPCKCAPASYAGMIPYFDANYYPKEFVALNEDNQKRCVESVYGNPSMYSMDSSSSACLKHPQN</sequence>
<dbReference type="CDD" id="cd00325">
    <property type="entry name" value="chitinase_GH19"/>
    <property type="match status" value="1"/>
</dbReference>
<evidence type="ECO:0000313" key="6">
    <source>
        <dbReference type="WBParaSite" id="ASIM_0001653301-mRNA-1"/>
    </source>
</evidence>
<proteinExistence type="predicted"/>
<dbReference type="InterPro" id="IPR023346">
    <property type="entry name" value="Lysozyme-like_dom_sf"/>
</dbReference>
<feature type="signal peptide" evidence="2">
    <location>
        <begin position="1"/>
        <end position="21"/>
    </location>
</feature>
<dbReference type="GO" id="GO:0004568">
    <property type="term" value="F:chitinase activity"/>
    <property type="evidence" value="ECO:0007669"/>
    <property type="project" value="InterPro"/>
</dbReference>
<dbReference type="InterPro" id="IPR000726">
    <property type="entry name" value="Glyco_hydro_19_cat"/>
</dbReference>
<evidence type="ECO:0000256" key="1">
    <source>
        <dbReference type="SAM" id="MobiDB-lite"/>
    </source>
</evidence>